<keyword evidence="6" id="KW-0732">Signal</keyword>
<feature type="binding site" evidence="5">
    <location>
        <position position="262"/>
    </location>
    <ligand>
        <name>FMN</name>
        <dbReference type="ChEBI" id="CHEBI:58210"/>
    </ligand>
</feature>
<name>A0A0B7KET2_BIOOC</name>
<dbReference type="PROSITE" id="PS51349">
    <property type="entry name" value="FMN_HYDROXY_ACID_DH_2"/>
    <property type="match status" value="1"/>
</dbReference>
<dbReference type="EMBL" id="CDPU01000039">
    <property type="protein sequence ID" value="CEO53987.1"/>
    <property type="molecule type" value="Genomic_DNA"/>
</dbReference>
<proteinExistence type="inferred from homology"/>
<dbReference type="PANTHER" id="PTHR10578:SF140">
    <property type="entry name" value="FMN HYDROXY ACID DEHYDROGENASE DOMAIN-CONTAINING PROTEIN"/>
    <property type="match status" value="1"/>
</dbReference>
<dbReference type="GO" id="GO:0010181">
    <property type="term" value="F:FMN binding"/>
    <property type="evidence" value="ECO:0007669"/>
    <property type="project" value="InterPro"/>
</dbReference>
<sequence length="421" mass="46672">MRAFTLLQLATSALAWEVFQNEPDTGFEEYLQKKGWTAGTRPDLADIQGIPDFDFAARQTLSHDQYSFYRVGAGSEWAYRNNLAVWEKARLRPHQLAGITGLNETMGVTILGYNFSSPIFISPAARAGYGDPAGELNFVDAAAENNILYMVSFTAPAAYYANKTIEEIGEQKRKHNNTLNGPQVTFQQFYATDDHDAVWDIFQRAEANNAKALVWTIDAPATSSRQRAARYSSSVSRLQAAVLDWDLYEEMKNHTSLPIILKGITTVEDAKKAVEKGVPAIMLSNHGGRQVDYSPSPLEIAFEIHHNAPEIFNQIEVLADSGIRYGDDVVKLLALGVKAVGMGRPFLHSNIYGFDGVNKAISLINTEIYNDAAQVGVTDFHNIPISIVSKSQYEDMKTPLTVPKLNTRALERDVYIVPTSN</sequence>
<comment type="similarity">
    <text evidence="3">Belongs to the FMN-dependent alpha-hydroxy acid dehydrogenase family.</text>
</comment>
<dbReference type="InterPro" id="IPR008259">
    <property type="entry name" value="FMN_hydac_DH_AS"/>
</dbReference>
<dbReference type="Pfam" id="PF01070">
    <property type="entry name" value="FMN_dh"/>
    <property type="match status" value="2"/>
</dbReference>
<feature type="binding site" evidence="5">
    <location>
        <position position="225"/>
    </location>
    <ligand>
        <name>glyoxylate</name>
        <dbReference type="ChEBI" id="CHEBI:36655"/>
    </ligand>
</feature>
<dbReference type="PANTHER" id="PTHR10578">
    <property type="entry name" value="S -2-HYDROXY-ACID OXIDASE-RELATED"/>
    <property type="match status" value="1"/>
</dbReference>
<feature type="active site" description="Proton acceptor" evidence="4">
    <location>
        <position position="286"/>
    </location>
</feature>
<accession>A0A0B7KET2</accession>
<keyword evidence="5" id="KW-0288">FMN</keyword>
<feature type="chain" id="PRO_5012045557" description="FMN hydroxy acid dehydrogenase domain-containing protein" evidence="6">
    <location>
        <begin position="16"/>
        <end position="421"/>
    </location>
</feature>
<evidence type="ECO:0000256" key="2">
    <source>
        <dbReference type="ARBA" id="ARBA00023002"/>
    </source>
</evidence>
<organism evidence="8">
    <name type="scientific">Bionectria ochroleuca</name>
    <name type="common">Gliocladium roseum</name>
    <dbReference type="NCBI Taxonomy" id="29856"/>
    <lineage>
        <taxon>Eukaryota</taxon>
        <taxon>Fungi</taxon>
        <taxon>Dikarya</taxon>
        <taxon>Ascomycota</taxon>
        <taxon>Pezizomycotina</taxon>
        <taxon>Sordariomycetes</taxon>
        <taxon>Hypocreomycetidae</taxon>
        <taxon>Hypocreales</taxon>
        <taxon>Bionectriaceae</taxon>
        <taxon>Clonostachys</taxon>
    </lineage>
</organism>
<dbReference type="PIRSF" id="PIRSF000138">
    <property type="entry name" value="Al-hdrx_acd_dh"/>
    <property type="match status" value="1"/>
</dbReference>
<feature type="binding site" evidence="5">
    <location>
        <begin position="343"/>
        <end position="344"/>
    </location>
    <ligand>
        <name>FMN</name>
        <dbReference type="ChEBI" id="CHEBI:58210"/>
    </ligand>
</feature>
<feature type="binding site" evidence="5">
    <location>
        <begin position="320"/>
        <end position="324"/>
    </location>
    <ligand>
        <name>FMN</name>
        <dbReference type="ChEBI" id="CHEBI:58210"/>
    </ligand>
</feature>
<evidence type="ECO:0000256" key="6">
    <source>
        <dbReference type="SAM" id="SignalP"/>
    </source>
</evidence>
<dbReference type="PROSITE" id="PS00557">
    <property type="entry name" value="FMN_HYDROXY_ACID_DH_1"/>
    <property type="match status" value="1"/>
</dbReference>
<dbReference type="Gene3D" id="3.20.20.70">
    <property type="entry name" value="Aldolase class I"/>
    <property type="match status" value="1"/>
</dbReference>
<comment type="cofactor">
    <cofactor evidence="1">
        <name>FMN</name>
        <dbReference type="ChEBI" id="CHEBI:58210"/>
    </cofactor>
</comment>
<dbReference type="InterPro" id="IPR013785">
    <property type="entry name" value="Aldolase_TIM"/>
</dbReference>
<evidence type="ECO:0000259" key="7">
    <source>
        <dbReference type="PROSITE" id="PS51349"/>
    </source>
</evidence>
<dbReference type="InterPro" id="IPR037396">
    <property type="entry name" value="FMN_HAD"/>
</dbReference>
<dbReference type="AlphaFoldDB" id="A0A0B7KET2"/>
<dbReference type="InterPro" id="IPR000262">
    <property type="entry name" value="FMN-dep_DH"/>
</dbReference>
<feature type="binding site" evidence="5">
    <location>
        <position position="152"/>
    </location>
    <ligand>
        <name>FMN</name>
        <dbReference type="ChEBI" id="CHEBI:58210"/>
    </ligand>
</feature>
<feature type="binding site" evidence="5">
    <location>
        <position position="190"/>
    </location>
    <ligand>
        <name>glyoxylate</name>
        <dbReference type="ChEBI" id="CHEBI:36655"/>
    </ligand>
</feature>
<keyword evidence="2" id="KW-0560">Oxidoreductase</keyword>
<feature type="binding site" evidence="5">
    <location>
        <position position="289"/>
    </location>
    <ligand>
        <name>glyoxylate</name>
        <dbReference type="ChEBI" id="CHEBI:36655"/>
    </ligand>
</feature>
<feature type="binding site" evidence="5">
    <location>
        <position position="188"/>
    </location>
    <ligand>
        <name>FMN</name>
        <dbReference type="ChEBI" id="CHEBI:58210"/>
    </ligand>
</feature>
<dbReference type="SUPFAM" id="SSF51395">
    <property type="entry name" value="FMN-linked oxidoreductases"/>
    <property type="match status" value="1"/>
</dbReference>
<dbReference type="InterPro" id="IPR012133">
    <property type="entry name" value="Alpha-hydoxy_acid_DH_FMN"/>
</dbReference>
<evidence type="ECO:0000313" key="8">
    <source>
        <dbReference type="EMBL" id="CEO53987.1"/>
    </source>
</evidence>
<feature type="binding site" evidence="5">
    <location>
        <begin position="123"/>
        <end position="125"/>
    </location>
    <ligand>
        <name>FMN</name>
        <dbReference type="ChEBI" id="CHEBI:58210"/>
    </ligand>
</feature>
<keyword evidence="5" id="KW-0285">Flavoprotein</keyword>
<gene>
    <name evidence="8" type="ORF">BN869_000010045_1</name>
</gene>
<feature type="binding site" evidence="5">
    <location>
        <position position="286"/>
    </location>
    <ligand>
        <name>glyoxylate</name>
        <dbReference type="ChEBI" id="CHEBI:36655"/>
    </ligand>
</feature>
<evidence type="ECO:0000256" key="5">
    <source>
        <dbReference type="PIRSR" id="PIRSR000138-2"/>
    </source>
</evidence>
<evidence type="ECO:0000256" key="1">
    <source>
        <dbReference type="ARBA" id="ARBA00001917"/>
    </source>
</evidence>
<feature type="signal peptide" evidence="6">
    <location>
        <begin position="1"/>
        <end position="15"/>
    </location>
</feature>
<evidence type="ECO:0000256" key="4">
    <source>
        <dbReference type="PIRSR" id="PIRSR000138-1"/>
    </source>
</evidence>
<protein>
    <recommendedName>
        <fullName evidence="7">FMN hydroxy acid dehydrogenase domain-containing protein</fullName>
    </recommendedName>
</protein>
<reference evidence="8" key="1">
    <citation type="submission" date="2015-01" db="EMBL/GenBank/DDBJ databases">
        <authorList>
            <person name="Durling Mikael"/>
        </authorList>
    </citation>
    <scope>NUCLEOTIDE SEQUENCE</scope>
</reference>
<feature type="binding site" evidence="5">
    <location>
        <position position="216"/>
    </location>
    <ligand>
        <name>FMN</name>
        <dbReference type="ChEBI" id="CHEBI:58210"/>
    </ligand>
</feature>
<feature type="binding site" evidence="5">
    <location>
        <position position="284"/>
    </location>
    <ligand>
        <name>FMN</name>
        <dbReference type="ChEBI" id="CHEBI:58210"/>
    </ligand>
</feature>
<dbReference type="GO" id="GO:0016491">
    <property type="term" value="F:oxidoreductase activity"/>
    <property type="evidence" value="ECO:0007669"/>
    <property type="project" value="UniProtKB-KW"/>
</dbReference>
<evidence type="ECO:0000256" key="3">
    <source>
        <dbReference type="ARBA" id="ARBA00024042"/>
    </source>
</evidence>
<feature type="domain" description="FMN hydroxy acid dehydrogenase" evidence="7">
    <location>
        <begin position="42"/>
        <end position="393"/>
    </location>
</feature>